<gene>
    <name evidence="1" type="ORF">H2198_008215</name>
</gene>
<keyword evidence="2" id="KW-1185">Reference proteome</keyword>
<dbReference type="EMBL" id="JAPDRQ010000194">
    <property type="protein sequence ID" value="KAJ9652540.1"/>
    <property type="molecule type" value="Genomic_DNA"/>
</dbReference>
<evidence type="ECO:0000313" key="2">
    <source>
        <dbReference type="Proteomes" id="UP001172386"/>
    </source>
</evidence>
<accession>A0ACC2ZY95</accession>
<organism evidence="1 2">
    <name type="scientific">Neophaeococcomyces mojaviensis</name>
    <dbReference type="NCBI Taxonomy" id="3383035"/>
    <lineage>
        <taxon>Eukaryota</taxon>
        <taxon>Fungi</taxon>
        <taxon>Dikarya</taxon>
        <taxon>Ascomycota</taxon>
        <taxon>Pezizomycotina</taxon>
        <taxon>Eurotiomycetes</taxon>
        <taxon>Chaetothyriomycetidae</taxon>
        <taxon>Chaetothyriales</taxon>
        <taxon>Chaetothyriales incertae sedis</taxon>
        <taxon>Neophaeococcomyces</taxon>
    </lineage>
</organism>
<protein>
    <submittedName>
        <fullName evidence="1">Uncharacterized protein</fullName>
    </submittedName>
</protein>
<reference evidence="1" key="1">
    <citation type="submission" date="2022-10" db="EMBL/GenBank/DDBJ databases">
        <title>Culturing micro-colonial fungi from biological soil crusts in the Mojave desert and describing Neophaeococcomyces mojavensis, and introducing the new genera and species Taxawa tesnikishii.</title>
        <authorList>
            <person name="Kurbessoian T."/>
            <person name="Stajich J.E."/>
        </authorList>
    </citation>
    <scope>NUCLEOTIDE SEQUENCE</scope>
    <source>
        <strain evidence="1">JES_112</strain>
    </source>
</reference>
<dbReference type="Proteomes" id="UP001172386">
    <property type="component" value="Unassembled WGS sequence"/>
</dbReference>
<proteinExistence type="predicted"/>
<sequence>MNGNSSFPNDHKRNPSMTVTPAGTTSYNTNGTPQNKANIQFGSVNGGNVGASPAMSTPQMAHAQSNSLGVNNLVPRMPSPSPSPIPQPVQASGGRPPSDMGGVKGNIGFGNFPAGDNSDVNVSDCARQTGEDADNSLQAMTRSLSQMQLDQQHMRRPSQQSMHADMPGHGLPTGPGRGGYSGRGGRGGNHFNNAYGGNAYNNQNFRPNHNNRGGFQQRGGPNMQQNQGSPYMAPRTPMMSNAAPGTPQQMMATMHMGPGVQSMPYGYQQFPVNKPPLHFSHAVRGKPTRGAGRGGKGGKKNTLKDSTLPKSHGKLVMPSYDPASDGYVGPPINAAQLPVPLVLPFPFPDLSPESGNFERYEQFLTGPQAYGQIPISADPSISYNAQQNYQNYQFQPYGGPPQSPRPPFNQPGYGGYGMQPTFSNQGQMPTQMSRQSSQISNIERPGSSIGQTPQTPASAPHHASARAPSVSGERNFIPPQKKSSAIVIKNAAGETVDLKKLAQASTTTAPPPTISTPTAPTPPSRTGSAVDPVHAKAENQTVKADQDNDKKKAMQEAVARKIAEEKRQEEEKIQKAKEAEEEKLQKAREAEEEKLRQAKEAEEERLRKAKEAEEEKARMAAEAAAAAEREAAAKKEEAERLEREAAEAKEAEEKARAAEEEKAKAAEAAAKEPEKSTTDEDDEFERMVAEMEREQAEREAEEARREAEYNLKKAAQKDAERKKELEEAAAYEANMKELERKAEEEELAREKKRAEGTSTPDDEAKKIFESLKLGGAGTSAEDSPTQTPAESGTATPMSEVSMGPPAKSTGPARRGKAGELTLDTKKTVEPPEPSATLKALTSARLLEDPSKVSYPSGIVSPNPALNANAPADRKFKYNKEFLLQFQNVFKEKPSLDWDQKIREALGNDDSARPQTARTPSGMGARSASNRGPPSNTFAPMGSFGGSTRTLPPGTSSEQRFAAANAAMRGGPMGAPNPFAFGRPGSMGPPMARTPSNNPLGQFPGSPKVGGASRGGSRAESKRSKQNSKQEVEQNKSMPLTAGMQITTLETSSTGWKPRSIGQAPAAAQAVGPDGYMEADVVQRKVKAALNKMTPEKFDRISDQVLEIAAQSKQESDGRTLRQVIQLVFEKATDEAHWASMYAKFCYKMLSNMSNEIKDEGIKDKNGNVVAGGNLFRKYLLNRCQEEFEKGWKINLPEKGDGQTEEAVMLSDEYYVAAAAKRRGLGLVKFIGELFKLGMLTERIMHECVKKLLDYEGTPDEAEVESMSSLLRTIGKQLDSPESRAAGRMDAYFERINQTVNLPDLPSRLRFMLLDIIDLRRSGWQSKDADKGPKTIQQIHEEAEAARHQDELNKLASQANARGGGRMPLGRGDARSFSGYGQAPPPDNSNRVGADDLRRLGGSRSQRQAQPSGTFGPSGLGARTNSGRRGLGPALRPDDSANTSRTGTPPAQKEAKKDESSTNAFSALAALEGAEGPASPPSNPSSPPTQKSQPTLDRQRSRSPEKKAT</sequence>
<name>A0ACC2ZY95_9EURO</name>
<comment type="caution">
    <text evidence="1">The sequence shown here is derived from an EMBL/GenBank/DDBJ whole genome shotgun (WGS) entry which is preliminary data.</text>
</comment>
<evidence type="ECO:0000313" key="1">
    <source>
        <dbReference type="EMBL" id="KAJ9652540.1"/>
    </source>
</evidence>